<dbReference type="Pfam" id="PF09394">
    <property type="entry name" value="Inhibitor_I42"/>
    <property type="match status" value="1"/>
</dbReference>
<feature type="domain" description="Proteinase inhibitor I42 chagasin" evidence="3">
    <location>
        <begin position="16"/>
        <end position="104"/>
    </location>
</feature>
<dbReference type="RefSeq" id="WP_190604899.1">
    <property type="nucleotide sequence ID" value="NZ_CP021056.1"/>
</dbReference>
<keyword evidence="2" id="KW-0789">Thiol protease inhibitor</keyword>
<dbReference type="KEGG" id="rsin:B6N60_00084"/>
<evidence type="ECO:0000256" key="1">
    <source>
        <dbReference type="ARBA" id="ARBA00022690"/>
    </source>
</evidence>
<dbReference type="InterPro" id="IPR036331">
    <property type="entry name" value="Chagasin-like_sf"/>
</dbReference>
<evidence type="ECO:0000313" key="5">
    <source>
        <dbReference type="Proteomes" id="UP000683511"/>
    </source>
</evidence>
<dbReference type="AlphaFoldDB" id="A0A975T3S2"/>
<dbReference type="GO" id="GO:0004869">
    <property type="term" value="F:cysteine-type endopeptidase inhibitor activity"/>
    <property type="evidence" value="ECO:0007669"/>
    <property type="project" value="UniProtKB-KW"/>
</dbReference>
<dbReference type="SUPFAM" id="SSF141066">
    <property type="entry name" value="ICP-like"/>
    <property type="match status" value="1"/>
</dbReference>
<dbReference type="Gene3D" id="2.60.40.2020">
    <property type="match status" value="1"/>
</dbReference>
<evidence type="ECO:0000256" key="2">
    <source>
        <dbReference type="ARBA" id="ARBA00022704"/>
    </source>
</evidence>
<proteinExistence type="predicted"/>
<evidence type="ECO:0000313" key="4">
    <source>
        <dbReference type="EMBL" id="QXE21410.1"/>
    </source>
</evidence>
<dbReference type="PANTHER" id="PTHR36530:SF1">
    <property type="entry name" value="AMOEBIASIN-1"/>
    <property type="match status" value="1"/>
</dbReference>
<gene>
    <name evidence="4" type="ORF">B6N60_00084</name>
</gene>
<keyword evidence="5" id="KW-1185">Reference proteome</keyword>
<sequence>MSEVTLSQLNNGQVVTLKRGQILILSLEENSTTGYRWSKPTLNTQVLQLKTDELKLANNAGIGSGGQRVFTFQANNLGQVKLQLKNFREWTGEQSTIESFEVTVLVI</sequence>
<evidence type="ECO:0000259" key="3">
    <source>
        <dbReference type="Pfam" id="PF09394"/>
    </source>
</evidence>
<dbReference type="Proteomes" id="UP000683511">
    <property type="component" value="Chromosome"/>
</dbReference>
<dbReference type="EMBL" id="CP021056">
    <property type="protein sequence ID" value="QXE21410.1"/>
    <property type="molecule type" value="Genomic_DNA"/>
</dbReference>
<keyword evidence="1" id="KW-0646">Protease inhibitor</keyword>
<reference evidence="4" key="1">
    <citation type="submission" date="2017-04" db="EMBL/GenBank/DDBJ databases">
        <title>Genome deletions in a multicellular cyanobacterial endosymbiont for morphological adaptation in marine diatoms.</title>
        <authorList>
            <person name="Wang Y."/>
            <person name="Gao H."/>
            <person name="Li R."/>
            <person name="Xu X."/>
        </authorList>
    </citation>
    <scope>NUCLEOTIDE SEQUENCE</scope>
    <source>
        <strain evidence="4">FACHB 800</strain>
    </source>
</reference>
<dbReference type="InterPro" id="IPR052781">
    <property type="entry name" value="Cys_protease_inhibitor_I42"/>
</dbReference>
<name>A0A975T3S2_9NOST</name>
<accession>A0A975T3S2</accession>
<dbReference type="InterPro" id="IPR018990">
    <property type="entry name" value="Prot_inh_I42_chagasin"/>
</dbReference>
<dbReference type="PANTHER" id="PTHR36530">
    <property type="entry name" value="INHIBITOR OF CYSTEINE PEPTIDASE"/>
    <property type="match status" value="1"/>
</dbReference>
<protein>
    <recommendedName>
        <fullName evidence="3">Proteinase inhibitor I42 chagasin domain-containing protein</fullName>
    </recommendedName>
</protein>
<organism evidence="4 5">
    <name type="scientific">Richelia sinica FACHB-800</name>
    <dbReference type="NCBI Taxonomy" id="1357546"/>
    <lineage>
        <taxon>Bacteria</taxon>
        <taxon>Bacillati</taxon>
        <taxon>Cyanobacteriota</taxon>
        <taxon>Cyanophyceae</taxon>
        <taxon>Nostocales</taxon>
        <taxon>Nostocaceae</taxon>
        <taxon>Richelia</taxon>
    </lineage>
</organism>